<evidence type="ECO:0000313" key="2">
    <source>
        <dbReference type="Proteomes" id="UP000238916"/>
    </source>
</evidence>
<reference evidence="2" key="1">
    <citation type="submission" date="2018-02" db="EMBL/GenBank/DDBJ databases">
        <authorList>
            <person name="Hausmann B."/>
        </authorList>
    </citation>
    <scope>NUCLEOTIDE SEQUENCE [LARGE SCALE GENOMIC DNA]</scope>
    <source>
        <strain evidence="2">Peat soil MAG SbF1</strain>
    </source>
</reference>
<dbReference type="EMBL" id="OMOF01000945">
    <property type="protein sequence ID" value="SPF56765.1"/>
    <property type="molecule type" value="Genomic_DNA"/>
</dbReference>
<evidence type="ECO:0000313" key="1">
    <source>
        <dbReference type="EMBL" id="SPF56765.1"/>
    </source>
</evidence>
<name>A0A2U3LXV3_9FIRM</name>
<proteinExistence type="predicted"/>
<gene>
    <name evidence="1" type="ORF">SBF1_950043</name>
</gene>
<dbReference type="AlphaFoldDB" id="A0A2U3LXV3"/>
<accession>A0A2U3LXV3</accession>
<protein>
    <submittedName>
        <fullName evidence="1">Uncharacterized protein</fullName>
    </submittedName>
</protein>
<dbReference type="OrthoDB" id="1797886at2"/>
<sequence length="106" mass="12654">MKFNYLRTDFPNGRSHILMQDSESPNPELVHFVMVLSNKGTLWVDVFWPYDVESERYTGKISEQQFWQTFREWRLQGIRLGDSGKVAEMLARRRLSRKREKEALTS</sequence>
<dbReference type="Proteomes" id="UP000238916">
    <property type="component" value="Unassembled WGS sequence"/>
</dbReference>
<organism evidence="1 2">
    <name type="scientific">Candidatus Desulfosporosinus infrequens</name>
    <dbReference type="NCBI Taxonomy" id="2043169"/>
    <lineage>
        <taxon>Bacteria</taxon>
        <taxon>Bacillati</taxon>
        <taxon>Bacillota</taxon>
        <taxon>Clostridia</taxon>
        <taxon>Eubacteriales</taxon>
        <taxon>Desulfitobacteriaceae</taxon>
        <taxon>Desulfosporosinus</taxon>
    </lineage>
</organism>